<dbReference type="PANTHER" id="PTHR24223">
    <property type="entry name" value="ATP-BINDING CASSETTE SUB-FAMILY C"/>
    <property type="match status" value="1"/>
</dbReference>
<evidence type="ECO:0000256" key="1">
    <source>
        <dbReference type="ARBA" id="ARBA00004128"/>
    </source>
</evidence>
<feature type="transmembrane region" description="Helical" evidence="11">
    <location>
        <begin position="1321"/>
        <end position="1341"/>
    </location>
</feature>
<keyword evidence="2" id="KW-0813">Transport</keyword>
<dbReference type="SUPFAM" id="SSF90123">
    <property type="entry name" value="ABC transporter transmembrane region"/>
    <property type="match status" value="2"/>
</dbReference>
<organism evidence="14 15">
    <name type="scientific">Eremothecium sinecaudum</name>
    <dbReference type="NCBI Taxonomy" id="45286"/>
    <lineage>
        <taxon>Eukaryota</taxon>
        <taxon>Fungi</taxon>
        <taxon>Dikarya</taxon>
        <taxon>Ascomycota</taxon>
        <taxon>Saccharomycotina</taxon>
        <taxon>Saccharomycetes</taxon>
        <taxon>Saccharomycetales</taxon>
        <taxon>Saccharomycetaceae</taxon>
        <taxon>Eremothecium</taxon>
    </lineage>
</organism>
<protein>
    <submittedName>
        <fullName evidence="14">HEL267Cp</fullName>
    </submittedName>
</protein>
<evidence type="ECO:0000259" key="12">
    <source>
        <dbReference type="PROSITE" id="PS50893"/>
    </source>
</evidence>
<dbReference type="FunFam" id="3.40.50.300:FF:000825">
    <property type="entry name" value="ABC bile acid transporter"/>
    <property type="match status" value="1"/>
</dbReference>
<dbReference type="Pfam" id="PF00664">
    <property type="entry name" value="ABC_membrane"/>
    <property type="match status" value="2"/>
</dbReference>
<feature type="domain" description="ABC transmembrane type-1" evidence="13">
    <location>
        <begin position="369"/>
        <end position="671"/>
    </location>
</feature>
<dbReference type="InterPro" id="IPR003593">
    <property type="entry name" value="AAA+_ATPase"/>
</dbReference>
<feature type="transmembrane region" description="Helical" evidence="11">
    <location>
        <begin position="30"/>
        <end position="49"/>
    </location>
</feature>
<evidence type="ECO:0000256" key="7">
    <source>
        <dbReference type="ARBA" id="ARBA00022989"/>
    </source>
</evidence>
<evidence type="ECO:0000256" key="10">
    <source>
        <dbReference type="SAM" id="MobiDB-lite"/>
    </source>
</evidence>
<dbReference type="Gene3D" id="1.20.1560.10">
    <property type="entry name" value="ABC transporter type 1, transmembrane domain"/>
    <property type="match status" value="2"/>
</dbReference>
<feature type="transmembrane region" description="Helical" evidence="11">
    <location>
        <begin position="1106"/>
        <end position="1129"/>
    </location>
</feature>
<dbReference type="CDD" id="cd18596">
    <property type="entry name" value="ABC_6TM_VMR1_D1_like"/>
    <property type="match status" value="1"/>
</dbReference>
<reference evidence="14 15" key="1">
    <citation type="submission" date="2016-01" db="EMBL/GenBank/DDBJ databases">
        <title>Genome sequence of the yeast Holleya sinecauda.</title>
        <authorList>
            <person name="Dietrich F.S."/>
        </authorList>
    </citation>
    <scope>NUCLEOTIDE SEQUENCE [LARGE SCALE GENOMIC DNA]</scope>
    <source>
        <strain evidence="14 15">ATCC 58844</strain>
    </source>
</reference>
<dbReference type="FunFam" id="3.40.50.300:FF:000565">
    <property type="entry name" value="ABC bile acid transporter"/>
    <property type="match status" value="1"/>
</dbReference>
<evidence type="ECO:0000256" key="8">
    <source>
        <dbReference type="ARBA" id="ARBA00023136"/>
    </source>
</evidence>
<dbReference type="STRING" id="45286.A0A0X8HT64"/>
<name>A0A0X8HT64_9SACH</name>
<feature type="domain" description="ABC transmembrane type-1" evidence="13">
    <location>
        <begin position="1026"/>
        <end position="1349"/>
    </location>
</feature>
<dbReference type="Proteomes" id="UP000243052">
    <property type="component" value="Chromosome v"/>
</dbReference>
<evidence type="ECO:0000256" key="2">
    <source>
        <dbReference type="ARBA" id="ARBA00022448"/>
    </source>
</evidence>
<dbReference type="InterPro" id="IPR027417">
    <property type="entry name" value="P-loop_NTPase"/>
</dbReference>
<evidence type="ECO:0000313" key="15">
    <source>
        <dbReference type="Proteomes" id="UP000243052"/>
    </source>
</evidence>
<dbReference type="SUPFAM" id="SSF52540">
    <property type="entry name" value="P-loop containing nucleoside triphosphate hydrolases"/>
    <property type="match status" value="2"/>
</dbReference>
<dbReference type="InterPro" id="IPR003439">
    <property type="entry name" value="ABC_transporter-like_ATP-bd"/>
</dbReference>
<feature type="transmembrane region" description="Helical" evidence="11">
    <location>
        <begin position="257"/>
        <end position="274"/>
    </location>
</feature>
<dbReference type="CDD" id="cd03250">
    <property type="entry name" value="ABCC_MRP_domain1"/>
    <property type="match status" value="1"/>
</dbReference>
<evidence type="ECO:0000256" key="11">
    <source>
        <dbReference type="SAM" id="Phobius"/>
    </source>
</evidence>
<dbReference type="FunFam" id="1.20.1560.10:FF:000054">
    <property type="entry name" value="ABC bile acid transporter"/>
    <property type="match status" value="1"/>
</dbReference>
<dbReference type="Gene3D" id="3.40.50.300">
    <property type="entry name" value="P-loop containing nucleotide triphosphate hydrolases"/>
    <property type="match status" value="2"/>
</dbReference>
<dbReference type="OrthoDB" id="6500128at2759"/>
<feature type="transmembrane region" description="Helical" evidence="11">
    <location>
        <begin position="1292"/>
        <end position="1315"/>
    </location>
</feature>
<keyword evidence="5" id="KW-0547">Nucleotide-binding</keyword>
<dbReference type="Pfam" id="PF00005">
    <property type="entry name" value="ABC_tran"/>
    <property type="match status" value="2"/>
</dbReference>
<proteinExistence type="predicted"/>
<feature type="transmembrane region" description="Helical" evidence="11">
    <location>
        <begin position="147"/>
        <end position="170"/>
    </location>
</feature>
<feature type="transmembrane region" description="Helical" evidence="11">
    <location>
        <begin position="607"/>
        <end position="633"/>
    </location>
</feature>
<keyword evidence="6" id="KW-0067">ATP-binding</keyword>
<feature type="transmembrane region" description="Helical" evidence="11">
    <location>
        <begin position="1011"/>
        <end position="1039"/>
    </location>
</feature>
<dbReference type="GO" id="GO:0005524">
    <property type="term" value="F:ATP binding"/>
    <property type="evidence" value="ECO:0007669"/>
    <property type="project" value="UniProtKB-KW"/>
</dbReference>
<keyword evidence="4" id="KW-0677">Repeat</keyword>
<evidence type="ECO:0000256" key="5">
    <source>
        <dbReference type="ARBA" id="ARBA00022741"/>
    </source>
</evidence>
<keyword evidence="8 11" id="KW-0472">Membrane</keyword>
<evidence type="ECO:0000256" key="6">
    <source>
        <dbReference type="ARBA" id="ARBA00022840"/>
    </source>
</evidence>
<dbReference type="SMART" id="SM00382">
    <property type="entry name" value="AAA"/>
    <property type="match status" value="2"/>
</dbReference>
<dbReference type="GO" id="GO:0140359">
    <property type="term" value="F:ABC-type transporter activity"/>
    <property type="evidence" value="ECO:0007669"/>
    <property type="project" value="InterPro"/>
</dbReference>
<dbReference type="InterPro" id="IPR017871">
    <property type="entry name" value="ABC_transporter-like_CS"/>
</dbReference>
<comment type="subcellular location">
    <subcellularLocation>
        <location evidence="1">Vacuole membrane</location>
        <topology evidence="1">Multi-pass membrane protein</topology>
    </subcellularLocation>
</comment>
<accession>A0A0X8HT64</accession>
<feature type="transmembrane region" description="Helical" evidence="11">
    <location>
        <begin position="639"/>
        <end position="655"/>
    </location>
</feature>
<feature type="region of interest" description="Disordered" evidence="10">
    <location>
        <begin position="961"/>
        <end position="983"/>
    </location>
</feature>
<keyword evidence="15" id="KW-1185">Reference proteome</keyword>
<dbReference type="PROSITE" id="PS00211">
    <property type="entry name" value="ABC_TRANSPORTER_1"/>
    <property type="match status" value="2"/>
</dbReference>
<dbReference type="GO" id="GO:0000329">
    <property type="term" value="C:fungal-type vacuole membrane"/>
    <property type="evidence" value="ECO:0007669"/>
    <property type="project" value="UniProtKB-ARBA"/>
</dbReference>
<keyword evidence="7 11" id="KW-1133">Transmembrane helix</keyword>
<gene>
    <name evidence="14" type="ORF">AW171_hschr52947</name>
</gene>
<feature type="domain" description="ABC transporter" evidence="12">
    <location>
        <begin position="701"/>
        <end position="942"/>
    </location>
</feature>
<dbReference type="GeneID" id="28724290"/>
<feature type="transmembrane region" description="Helical" evidence="11">
    <location>
        <begin position="405"/>
        <end position="428"/>
    </location>
</feature>
<dbReference type="InterPro" id="IPR036640">
    <property type="entry name" value="ABC1_TM_sf"/>
</dbReference>
<feature type="transmembrane region" description="Helical" evidence="11">
    <location>
        <begin position="528"/>
        <end position="547"/>
    </location>
</feature>
<dbReference type="CDD" id="cd18604">
    <property type="entry name" value="ABC_6TM_VMR1_D2_like"/>
    <property type="match status" value="1"/>
</dbReference>
<evidence type="ECO:0000256" key="4">
    <source>
        <dbReference type="ARBA" id="ARBA00022737"/>
    </source>
</evidence>
<evidence type="ECO:0000256" key="3">
    <source>
        <dbReference type="ARBA" id="ARBA00022692"/>
    </source>
</evidence>
<dbReference type="InterPro" id="IPR011527">
    <property type="entry name" value="ABC1_TM_dom"/>
</dbReference>
<dbReference type="CDD" id="cd03369">
    <property type="entry name" value="ABCC_NFT1"/>
    <property type="match status" value="1"/>
</dbReference>
<dbReference type="InterPro" id="IPR050173">
    <property type="entry name" value="ABC_transporter_C-like"/>
</dbReference>
<dbReference type="RefSeq" id="XP_017988010.1">
    <property type="nucleotide sequence ID" value="XM_018132709.1"/>
</dbReference>
<feature type="transmembrane region" description="Helical" evidence="11">
    <location>
        <begin position="501"/>
        <end position="522"/>
    </location>
</feature>
<keyword evidence="3 11" id="KW-0812">Transmembrane</keyword>
<dbReference type="EMBL" id="CP014245">
    <property type="protein sequence ID" value="AMD21014.1"/>
    <property type="molecule type" value="Genomic_DNA"/>
</dbReference>
<keyword evidence="9" id="KW-0325">Glycoprotein</keyword>
<sequence length="1657" mass="186516">MSLVEGLRGNCSLWHYDDITECGRIFYIDYIIPLVLFLALLFYVGYNYLSMNLLVGKYSTIAAYAAGLLPPNDSDESLDEEEPLLTGGADVGGRRRLPYGSSRRAKNEGLKEKHFSIEELKLVDSAGQSHGHVEVVRRNFMEKSRVIIEWCLCGVQFFVQIVIATMYYYGNARYRGLFPLHASFVRIFLWASLLGITSVRLMNVNDNVKWINSFPGNLWAASFSSYLLLFSSSVMPFRSVYIHEIDNSAATWFYKSQYYLDGLLFLILFTAKIGNKPALLYRTSPAITPSPEPVASIASFISWSWVNKLIWKAHLRTVRLEDVWGLILEDHSIFVLKSYRKFVNERIGKPKTFSHNLIYYFKNYLLLQAVWACLDGFAAFIPTILLRRVLEYVEDQSTAPQNLAWFYVFSMFLCRVVVAICQSQALFFGRRVCVRMKAIIISEIYTKALRRCVSPSTTVGTDESEQSSEEHGSVYYDSKTAANLGAIINLMSVDAFKVSEICAYLHSFVEAIVMAIIAMVLLYRLIGFAAIVGTLFMLIIMPLNFRLATRLGKLQKEVLAFTDKRIQKLNETFQAIRIIKFFSWEDNFERDIQAIREDELAVLLKRIIVWSLSSFVWFITATCVTTISFSFYIYVQGKVLTTPIAFTALSLFTLLRNPLDQFADMLSFVIQSKVSLDRVQEFLNEEETTKYEQLTVSNSKIGFENATICWDDSPINFRLRNINIDFKIGKLNVIIGPTGSGKTSLLMGLLGEMKLMEGTIYVPSLDPREDLLVDSDGMTNSIAYCSQAAWLLNDSVRNNILFNTEYNEERYQAVIEACGLKRDFQILAAGDQTEIGEKGMTLSGGQKQRVTLARALYSSARHLLLDDCLSAVDSHTALWIYENCIAGPLMEGRTCILVSHNVALALKDADWVIILEQGRVADQGEPMDLLNKGSLGDDGLVKSSILSRTNSAVTLKRGASTRNLTNGDNNGSSEALAGVSSNKASTNEDRIKAGKLVQDEMKSDGGVSLDVYLWFARLFGGLKVIIILAAIFVCVQGFFIGQSVWLRNWVGNHTGSNVAMLHRTLPSNIMEKPSSWFKTVENLAVFSNPTLSTNESVDKQGEHTTFYYLSLYFLIGATGAIASSLKTVINFCAGLNASRKIFNLVLKKVLYAKLRFFDVTPIGRIMNRFSKDIESVDQELTPYAEGAFGSLVQCLSTVFLIAYITPGFLTVALFVTIMYYFVGYFYLVASRELKRYDSITKSPIHQHFSETLVGITTIRAFGDERHFIKENLDKIDVNSKPFFYLWVTNRWLAFRIDLLGSLVILASGLFILLNVKNIDAGLAGISLTYAISFTEGALWFVRLYSNVEMTMNSVERLREYMVVEQEPYDQNEFNPPAEWPSVGKLEVNNLSLRYAPNLPKVIQNVTFTVEPRSKVGIVGRTGAGKSTIITAMFRFLEPDTGTIKLDNIDISSIGLKRLRQSITIIPQDPVLFAGTIRNNLDPYGEYSTESIFESLKRVNLIDPSESDHIDSSASTGSENVNKFLNLDTEITEGGSNLSQGQRQLVCLARSLLRNPKVIMLDEATASIDYASDIKIQQTIREEFSNSTILTIAHRLRSIIDYDKVLVMDAGKVEEYDHPYSLLLNKESTFYEMCEDSGELDVLIQLAKEAFVKRLNSK</sequence>
<evidence type="ECO:0000259" key="13">
    <source>
        <dbReference type="PROSITE" id="PS50929"/>
    </source>
</evidence>
<dbReference type="PROSITE" id="PS50929">
    <property type="entry name" value="ABC_TM1F"/>
    <property type="match status" value="2"/>
</dbReference>
<dbReference type="GO" id="GO:0016887">
    <property type="term" value="F:ATP hydrolysis activity"/>
    <property type="evidence" value="ECO:0007669"/>
    <property type="project" value="InterPro"/>
</dbReference>
<evidence type="ECO:0000256" key="9">
    <source>
        <dbReference type="ARBA" id="ARBA00023180"/>
    </source>
</evidence>
<evidence type="ECO:0000313" key="14">
    <source>
        <dbReference type="EMBL" id="AMD21014.1"/>
    </source>
</evidence>
<dbReference type="PANTHER" id="PTHR24223:SF353">
    <property type="entry name" value="ABC TRANSPORTER ATP-BINDING PROTEIN_PERMEASE VMR1-RELATED"/>
    <property type="match status" value="1"/>
</dbReference>
<feature type="domain" description="ABC transporter" evidence="12">
    <location>
        <begin position="1385"/>
        <end position="1634"/>
    </location>
</feature>
<feature type="transmembrane region" description="Helical" evidence="11">
    <location>
        <begin position="364"/>
        <end position="385"/>
    </location>
</feature>
<feature type="transmembrane region" description="Helical" evidence="11">
    <location>
        <begin position="176"/>
        <end position="197"/>
    </location>
</feature>
<feature type="transmembrane region" description="Helical" evidence="11">
    <location>
        <begin position="218"/>
        <end position="237"/>
    </location>
</feature>
<dbReference type="PROSITE" id="PS50893">
    <property type="entry name" value="ABC_TRANSPORTER_2"/>
    <property type="match status" value="2"/>
</dbReference>